<feature type="region of interest" description="Disordered" evidence="1">
    <location>
        <begin position="447"/>
        <end position="499"/>
    </location>
</feature>
<accession>A0AAV9I1U2</accession>
<gene>
    <name evidence="2" type="ORF">QBC42DRAFT_293526</name>
</gene>
<organism evidence="2 3">
    <name type="scientific">Cladorrhinum samala</name>
    <dbReference type="NCBI Taxonomy" id="585594"/>
    <lineage>
        <taxon>Eukaryota</taxon>
        <taxon>Fungi</taxon>
        <taxon>Dikarya</taxon>
        <taxon>Ascomycota</taxon>
        <taxon>Pezizomycotina</taxon>
        <taxon>Sordariomycetes</taxon>
        <taxon>Sordariomycetidae</taxon>
        <taxon>Sordariales</taxon>
        <taxon>Podosporaceae</taxon>
        <taxon>Cladorrhinum</taxon>
    </lineage>
</organism>
<sequence length="499" mass="56440">MLSTAQREKCDASTERSISPRTIPDTNNTTNDRANDPDSIKQHVRTQRQPPSQSQKQEKQQRKQRMSQMGEANTRNLEPQILKRKSTLGRLSISLLPQQQHQQQQQQQQQQPPFPTNYITAVPSLDPRPLEELHHQRSYLDHDLTKQRHRANALFQKYAALEATVLLNPQTPSERKKSERYAASLKNKISESTQQQLLTLMKLDEIDLELQNRARFMMARQQPFSNQQWMALLGARGHPPLQPHLVPIMQQYSPITAAAAAVAFPPLPYRPPPNSPVTTRTDNHHPPTHHSRDRRQSSSTAAAAAAASSVLSPLSPAFTPSSARSSSGANGIMHFSEDIWNRRRRRSSSSSSRRDQAPRGRYPSVGEQIITPAVRAGFSHDADPVSAHNNSHNQTSAGFTSKEVNANESRWDTEDDSELEELQAWNARLRRKSLHVPLNLRSKDKRMSLPSLKSLWDDTRSRRSSSVAALEGERQEGEQDHGEEVREDEGQYKGKKVSI</sequence>
<feature type="compositionally biased region" description="Low complexity" evidence="1">
    <location>
        <begin position="297"/>
        <end position="317"/>
    </location>
</feature>
<dbReference type="EMBL" id="MU864933">
    <property type="protein sequence ID" value="KAK4466160.1"/>
    <property type="molecule type" value="Genomic_DNA"/>
</dbReference>
<keyword evidence="3" id="KW-1185">Reference proteome</keyword>
<proteinExistence type="predicted"/>
<evidence type="ECO:0000256" key="1">
    <source>
        <dbReference type="SAM" id="MobiDB-lite"/>
    </source>
</evidence>
<evidence type="ECO:0000313" key="2">
    <source>
        <dbReference type="EMBL" id="KAK4466160.1"/>
    </source>
</evidence>
<reference evidence="2" key="2">
    <citation type="submission" date="2023-06" db="EMBL/GenBank/DDBJ databases">
        <authorList>
            <consortium name="Lawrence Berkeley National Laboratory"/>
            <person name="Mondo S.J."/>
            <person name="Hensen N."/>
            <person name="Bonometti L."/>
            <person name="Westerberg I."/>
            <person name="Brannstrom I.O."/>
            <person name="Guillou S."/>
            <person name="Cros-Aarteil S."/>
            <person name="Calhoun S."/>
            <person name="Haridas S."/>
            <person name="Kuo A."/>
            <person name="Pangilinan J."/>
            <person name="Riley R."/>
            <person name="Labutti K."/>
            <person name="Andreopoulos B."/>
            <person name="Lipzen A."/>
            <person name="Chen C."/>
            <person name="Yanf M."/>
            <person name="Daum C."/>
            <person name="Ng V."/>
            <person name="Clum A."/>
            <person name="Steindorff A."/>
            <person name="Ohm R."/>
            <person name="Martin F."/>
            <person name="Silar P."/>
            <person name="Natvig D."/>
            <person name="Lalanne C."/>
            <person name="Gautier V."/>
            <person name="Ament-Velasquez S.L."/>
            <person name="Kruys A."/>
            <person name="Hutchinson M.I."/>
            <person name="Powell A.J."/>
            <person name="Barry K."/>
            <person name="Miller A.N."/>
            <person name="Grigoriev I.V."/>
            <person name="Debuchy R."/>
            <person name="Gladieux P."/>
            <person name="Thoren M.H."/>
            <person name="Johannesson H."/>
        </authorList>
    </citation>
    <scope>NUCLEOTIDE SEQUENCE</scope>
    <source>
        <strain evidence="2">PSN324</strain>
    </source>
</reference>
<comment type="caution">
    <text evidence="2">The sequence shown here is derived from an EMBL/GenBank/DDBJ whole genome shotgun (WGS) entry which is preliminary data.</text>
</comment>
<feature type="compositionally biased region" description="Low complexity" evidence="1">
    <location>
        <begin position="98"/>
        <end position="111"/>
    </location>
</feature>
<feature type="compositionally biased region" description="Polar residues" evidence="1">
    <location>
        <begin position="318"/>
        <end position="329"/>
    </location>
</feature>
<feature type="region of interest" description="Disordered" evidence="1">
    <location>
        <begin position="342"/>
        <end position="415"/>
    </location>
</feature>
<feature type="compositionally biased region" description="Polar residues" evidence="1">
    <location>
        <begin position="387"/>
        <end position="408"/>
    </location>
</feature>
<reference evidence="2" key="1">
    <citation type="journal article" date="2023" name="Mol. Phylogenet. Evol.">
        <title>Genome-scale phylogeny and comparative genomics of the fungal order Sordariales.</title>
        <authorList>
            <person name="Hensen N."/>
            <person name="Bonometti L."/>
            <person name="Westerberg I."/>
            <person name="Brannstrom I.O."/>
            <person name="Guillou S."/>
            <person name="Cros-Aarteil S."/>
            <person name="Calhoun S."/>
            <person name="Haridas S."/>
            <person name="Kuo A."/>
            <person name="Mondo S."/>
            <person name="Pangilinan J."/>
            <person name="Riley R."/>
            <person name="LaButti K."/>
            <person name="Andreopoulos B."/>
            <person name="Lipzen A."/>
            <person name="Chen C."/>
            <person name="Yan M."/>
            <person name="Daum C."/>
            <person name="Ng V."/>
            <person name="Clum A."/>
            <person name="Steindorff A."/>
            <person name="Ohm R.A."/>
            <person name="Martin F."/>
            <person name="Silar P."/>
            <person name="Natvig D.O."/>
            <person name="Lalanne C."/>
            <person name="Gautier V."/>
            <person name="Ament-Velasquez S.L."/>
            <person name="Kruys A."/>
            <person name="Hutchinson M.I."/>
            <person name="Powell A.J."/>
            <person name="Barry K."/>
            <person name="Miller A.N."/>
            <person name="Grigoriev I.V."/>
            <person name="Debuchy R."/>
            <person name="Gladieux P."/>
            <person name="Hiltunen Thoren M."/>
            <person name="Johannesson H."/>
        </authorList>
    </citation>
    <scope>NUCLEOTIDE SEQUENCE</scope>
    <source>
        <strain evidence="2">PSN324</strain>
    </source>
</reference>
<feature type="region of interest" description="Disordered" evidence="1">
    <location>
        <begin position="267"/>
        <end position="330"/>
    </location>
</feature>
<feature type="compositionally biased region" description="Basic and acidic residues" evidence="1">
    <location>
        <begin position="1"/>
        <end position="14"/>
    </location>
</feature>
<dbReference type="Proteomes" id="UP001321749">
    <property type="component" value="Unassembled WGS sequence"/>
</dbReference>
<feature type="region of interest" description="Disordered" evidence="1">
    <location>
        <begin position="97"/>
        <end position="117"/>
    </location>
</feature>
<feature type="compositionally biased region" description="Basic and acidic residues" evidence="1">
    <location>
        <begin position="471"/>
        <end position="492"/>
    </location>
</feature>
<name>A0AAV9I1U2_9PEZI</name>
<evidence type="ECO:0000313" key="3">
    <source>
        <dbReference type="Proteomes" id="UP001321749"/>
    </source>
</evidence>
<feature type="region of interest" description="Disordered" evidence="1">
    <location>
        <begin position="1"/>
        <end position="80"/>
    </location>
</feature>
<dbReference type="AlphaFoldDB" id="A0AAV9I1U2"/>
<protein>
    <submittedName>
        <fullName evidence="2">Uncharacterized protein</fullName>
    </submittedName>
</protein>